<organism evidence="2 3">
    <name type="scientific">Lactobacillus kefiranofaciens</name>
    <dbReference type="NCBI Taxonomy" id="267818"/>
    <lineage>
        <taxon>Bacteria</taxon>
        <taxon>Bacillati</taxon>
        <taxon>Bacillota</taxon>
        <taxon>Bacilli</taxon>
        <taxon>Lactobacillales</taxon>
        <taxon>Lactobacillaceae</taxon>
        <taxon>Lactobacillus</taxon>
    </lineage>
</organism>
<evidence type="ECO:0000313" key="3">
    <source>
        <dbReference type="Proteomes" id="UP000181860"/>
    </source>
</evidence>
<feature type="domain" description="Transposase IS200-like" evidence="1">
    <location>
        <begin position="16"/>
        <end position="135"/>
    </location>
</feature>
<dbReference type="EMBL" id="FMXC01000061">
    <property type="protein sequence ID" value="SDA72547.1"/>
    <property type="molecule type" value="Genomic_DNA"/>
</dbReference>
<sequence length="141" mass="16723">AKLILMVKEYHTSSSVSVLIYHLVWVTKYRNQALTSEIREMLDQKIRKICAENSCQVEALTIMPNHVHLEVVMPPWISVTVLIKKLKGTTARWLFKQKPELRRSFYHHHLWSPAYFARTVGNCSEETIKHYVETQWERPFK</sequence>
<dbReference type="Proteomes" id="UP000181860">
    <property type="component" value="Unassembled WGS sequence"/>
</dbReference>
<keyword evidence="3" id="KW-1185">Reference proteome</keyword>
<evidence type="ECO:0000259" key="1">
    <source>
        <dbReference type="SMART" id="SM01321"/>
    </source>
</evidence>
<dbReference type="PANTHER" id="PTHR33360:SF2">
    <property type="entry name" value="TRANSPOSASE FOR INSERTION SEQUENCE ELEMENT IS200"/>
    <property type="match status" value="1"/>
</dbReference>
<reference evidence="2 3" key="1">
    <citation type="submission" date="2016-10" db="EMBL/GenBank/DDBJ databases">
        <authorList>
            <person name="Varghese N."/>
            <person name="Submissions S."/>
        </authorList>
    </citation>
    <scope>NUCLEOTIDE SEQUENCE [LARGE SCALE GENOMIC DNA]</scope>
    <source>
        <strain evidence="2 3">ATCC 43761</strain>
    </source>
</reference>
<dbReference type="SMART" id="SM01321">
    <property type="entry name" value="Y1_Tnp"/>
    <property type="match status" value="1"/>
</dbReference>
<dbReference type="NCBIfam" id="NF033573">
    <property type="entry name" value="transpos_IS200"/>
    <property type="match status" value="1"/>
</dbReference>
<feature type="non-terminal residue" evidence="2">
    <location>
        <position position="1"/>
    </location>
</feature>
<evidence type="ECO:0000313" key="2">
    <source>
        <dbReference type="EMBL" id="SDA72547.1"/>
    </source>
</evidence>
<name>A0ABY0MEV9_9LACO</name>
<comment type="caution">
    <text evidence="2">The sequence shown here is derived from an EMBL/GenBank/DDBJ whole genome shotgun (WGS) entry which is preliminary data.</text>
</comment>
<dbReference type="InterPro" id="IPR036515">
    <property type="entry name" value="Transposase_17_sf"/>
</dbReference>
<dbReference type="InterPro" id="IPR002686">
    <property type="entry name" value="Transposase_17"/>
</dbReference>
<dbReference type="Pfam" id="PF01797">
    <property type="entry name" value="Y1_Tnp"/>
    <property type="match status" value="1"/>
</dbReference>
<gene>
    <name evidence="2" type="ORF">SAMN02983011_02400</name>
</gene>
<dbReference type="Gene3D" id="3.30.70.1290">
    <property type="entry name" value="Transposase IS200-like"/>
    <property type="match status" value="1"/>
</dbReference>
<protein>
    <submittedName>
        <fullName evidence="2">Transposase</fullName>
    </submittedName>
</protein>
<proteinExistence type="predicted"/>
<dbReference type="SUPFAM" id="SSF143422">
    <property type="entry name" value="Transposase IS200-like"/>
    <property type="match status" value="1"/>
</dbReference>
<dbReference type="PANTHER" id="PTHR33360">
    <property type="entry name" value="TRANSPOSASE FOR INSERTION SEQUENCE ELEMENT IS200"/>
    <property type="match status" value="1"/>
</dbReference>
<accession>A0ABY0MEV9</accession>